<proteinExistence type="predicted"/>
<feature type="transmembrane region" description="Helical" evidence="1">
    <location>
        <begin position="773"/>
        <end position="793"/>
    </location>
</feature>
<dbReference type="InterPro" id="IPR011493">
    <property type="entry name" value="GLUG"/>
</dbReference>
<keyword evidence="2" id="KW-0732">Signal</keyword>
<accession>A0A9D2E4F3</accession>
<dbReference type="Proteomes" id="UP000824035">
    <property type="component" value="Unassembled WGS sequence"/>
</dbReference>
<evidence type="ECO:0000256" key="2">
    <source>
        <dbReference type="SAM" id="SignalP"/>
    </source>
</evidence>
<keyword evidence="1" id="KW-0812">Transmembrane</keyword>
<evidence type="ECO:0000259" key="3">
    <source>
        <dbReference type="Pfam" id="PF07581"/>
    </source>
</evidence>
<dbReference type="EMBL" id="DXBV01000071">
    <property type="protein sequence ID" value="HIZ31033.1"/>
    <property type="molecule type" value="Genomic_DNA"/>
</dbReference>
<evidence type="ECO:0000313" key="4">
    <source>
        <dbReference type="EMBL" id="HIZ31033.1"/>
    </source>
</evidence>
<sequence length="806" mass="81391">MKNARTAAFGALFRRAAALLFLLALSALAACPAFADAASTVWVDGVEITASGAELPAGVTWDGSVLTLNNANLTRTHFDSRDFREAAILANGDLIIRLTGTNTISVANGTYRLDGICAAGVVTIEGDGSLDVLASGTETCTYDVSAFSTTFTPGEAGLVINSGTVTLSATAPQGRGFHIDMSGAPRYLRVNGGSLTLTGSLVASYLAPDISNYGSAAVTASLDVSGTPTTDYTPFAPSQGRYKYLKVGATQYDENGFAEGGHFQPAVLAADGVYEISNAGQLFWFGQKVAEAEANATLNARLTTDITIPAGREWTPIAAGKYGVPYTGTFNGQSYAITGLTVSAASTMNVSSGLVKTLGAGGVVKNLTLRNASIVPPSGYAGAVCGANYGTIENCFAEGGQIGVTAMYGGGVTGENAGTILCCGSSATVNSASGNTIGGIAGINSGTIQNCWNTGAVTGGWYVGGIAGEAATGSSIANCYNTGAVASTLPGFESTAGGIAGAVFSLPQNSYYLASSATGDGGRTQAQFASGEVAWLLNGGTTPTVPAVWGQTLSGDGAEALPALGGAQVYKGWEACWSAAETFGNDPDKLHAVKPAHDFSLLQKDEADHWYACANAGCTAIDRKAAHTFGAYAPDDNATCTDDGTETALCTVCGASHTRTIAGSALGHTGGTATCSEKALCTRCGQPYGELDSSNHAGGRVTRNAVAVGCTSDGYTGDVCCAGCGAVLEQGAVIAAGHQFRDGVCLVCGAQQSPLSGALEAAGLPVTGDESRLVAWTLLLTAAGSGLILCAWVQRRAKAKDTSSED</sequence>
<reference evidence="4" key="1">
    <citation type="journal article" date="2021" name="PeerJ">
        <title>Extensive microbial diversity within the chicken gut microbiome revealed by metagenomics and culture.</title>
        <authorList>
            <person name="Gilroy R."/>
            <person name="Ravi A."/>
            <person name="Getino M."/>
            <person name="Pursley I."/>
            <person name="Horton D.L."/>
            <person name="Alikhan N.F."/>
            <person name="Baker D."/>
            <person name="Gharbi K."/>
            <person name="Hall N."/>
            <person name="Watson M."/>
            <person name="Adriaenssens E.M."/>
            <person name="Foster-Nyarko E."/>
            <person name="Jarju S."/>
            <person name="Secka A."/>
            <person name="Antonio M."/>
            <person name="Oren A."/>
            <person name="Chaudhuri R.R."/>
            <person name="La Ragione R."/>
            <person name="Hildebrand F."/>
            <person name="Pallen M.J."/>
        </authorList>
    </citation>
    <scope>NUCLEOTIDE SEQUENCE</scope>
    <source>
        <strain evidence="4">ChiGjej4B4-18154</strain>
    </source>
</reference>
<dbReference type="Gene3D" id="2.160.20.110">
    <property type="match status" value="1"/>
</dbReference>
<gene>
    <name evidence="4" type="ORF">H9813_07395</name>
</gene>
<protein>
    <recommendedName>
        <fullName evidence="3">GLUG domain-containing protein</fullName>
    </recommendedName>
</protein>
<keyword evidence="1" id="KW-0472">Membrane</keyword>
<evidence type="ECO:0000313" key="5">
    <source>
        <dbReference type="Proteomes" id="UP000824035"/>
    </source>
</evidence>
<reference evidence="4" key="2">
    <citation type="submission" date="2021-04" db="EMBL/GenBank/DDBJ databases">
        <authorList>
            <person name="Gilroy R."/>
        </authorList>
    </citation>
    <scope>NUCLEOTIDE SEQUENCE</scope>
    <source>
        <strain evidence="4">ChiGjej4B4-18154</strain>
    </source>
</reference>
<name>A0A9D2E4F3_9FIRM</name>
<organism evidence="4 5">
    <name type="scientific">Candidatus Allofournierella merdipullorum</name>
    <dbReference type="NCBI Taxonomy" id="2838595"/>
    <lineage>
        <taxon>Bacteria</taxon>
        <taxon>Bacillati</taxon>
        <taxon>Bacillota</taxon>
        <taxon>Clostridia</taxon>
        <taxon>Eubacteriales</taxon>
        <taxon>Oscillospiraceae</taxon>
        <taxon>Allofournierella</taxon>
    </lineage>
</organism>
<feature type="signal peptide" evidence="2">
    <location>
        <begin position="1"/>
        <end position="29"/>
    </location>
</feature>
<dbReference type="PROSITE" id="PS51257">
    <property type="entry name" value="PROKAR_LIPOPROTEIN"/>
    <property type="match status" value="1"/>
</dbReference>
<feature type="domain" description="GLUG" evidence="3">
    <location>
        <begin position="459"/>
        <end position="485"/>
    </location>
</feature>
<dbReference type="AlphaFoldDB" id="A0A9D2E4F3"/>
<comment type="caution">
    <text evidence="4">The sequence shown here is derived from an EMBL/GenBank/DDBJ whole genome shotgun (WGS) entry which is preliminary data.</text>
</comment>
<feature type="chain" id="PRO_5038601640" description="GLUG domain-containing protein" evidence="2">
    <location>
        <begin position="30"/>
        <end position="806"/>
    </location>
</feature>
<dbReference type="Pfam" id="PF07581">
    <property type="entry name" value="Glug"/>
    <property type="match status" value="1"/>
</dbReference>
<evidence type="ECO:0000256" key="1">
    <source>
        <dbReference type="SAM" id="Phobius"/>
    </source>
</evidence>
<keyword evidence="1" id="KW-1133">Transmembrane helix</keyword>